<reference evidence="1 2" key="1">
    <citation type="submission" date="2021-06" db="EMBL/GenBank/DDBJ databases">
        <authorList>
            <person name="Sun Q."/>
            <person name="Li D."/>
        </authorList>
    </citation>
    <scope>NUCLEOTIDE SEQUENCE [LARGE SCALE GENOMIC DNA]</scope>
    <source>
        <strain evidence="1 2">MSJ-11</strain>
    </source>
</reference>
<dbReference type="Proteomes" id="UP000726170">
    <property type="component" value="Unassembled WGS sequence"/>
</dbReference>
<evidence type="ECO:0000313" key="1">
    <source>
        <dbReference type="EMBL" id="MBU5483330.1"/>
    </source>
</evidence>
<comment type="caution">
    <text evidence="1">The sequence shown here is derived from an EMBL/GenBank/DDBJ whole genome shotgun (WGS) entry which is preliminary data.</text>
</comment>
<accession>A0ABS6EDP7</accession>
<evidence type="ECO:0000313" key="2">
    <source>
        <dbReference type="Proteomes" id="UP000726170"/>
    </source>
</evidence>
<protein>
    <submittedName>
        <fullName evidence="1">Uncharacterized protein</fullName>
    </submittedName>
</protein>
<keyword evidence="2" id="KW-1185">Reference proteome</keyword>
<sequence length="51" mass="6105">MISLQKLVILTFIYSKYWYDLYISSKYESYAKGYSVGLSEVDGYFGYRTFF</sequence>
<name>A0ABS6EDP7_9CLOT</name>
<organism evidence="1 2">
    <name type="scientific">Clostridium mobile</name>
    <dbReference type="NCBI Taxonomy" id="2841512"/>
    <lineage>
        <taxon>Bacteria</taxon>
        <taxon>Bacillati</taxon>
        <taxon>Bacillota</taxon>
        <taxon>Clostridia</taxon>
        <taxon>Eubacteriales</taxon>
        <taxon>Clostridiaceae</taxon>
        <taxon>Clostridium</taxon>
    </lineage>
</organism>
<dbReference type="EMBL" id="JAHLQF010000001">
    <property type="protein sequence ID" value="MBU5483330.1"/>
    <property type="molecule type" value="Genomic_DNA"/>
</dbReference>
<dbReference type="RefSeq" id="WP_216437716.1">
    <property type="nucleotide sequence ID" value="NZ_JAHLQF010000001.1"/>
</dbReference>
<proteinExistence type="predicted"/>
<gene>
    <name evidence="1" type="ORF">KQI86_03255</name>
</gene>